<feature type="compositionally biased region" description="Basic and acidic residues" evidence="1">
    <location>
        <begin position="228"/>
        <end position="241"/>
    </location>
</feature>
<reference evidence="2 3" key="1">
    <citation type="journal article" date="2019" name="Int. J. Syst. Evol. Microbiol.">
        <title>The Global Catalogue of Microorganisms (GCM) 10K type strain sequencing project: providing services to taxonomists for standard genome sequencing and annotation.</title>
        <authorList>
            <consortium name="The Broad Institute Genomics Platform"/>
            <consortium name="The Broad Institute Genome Sequencing Center for Infectious Disease"/>
            <person name="Wu L."/>
            <person name="Ma J."/>
        </authorList>
    </citation>
    <scope>NUCLEOTIDE SEQUENCE [LARGE SCALE GENOMIC DNA]</scope>
    <source>
        <strain evidence="2 3">JCM 16378</strain>
    </source>
</reference>
<evidence type="ECO:0000313" key="2">
    <source>
        <dbReference type="EMBL" id="GAA2738575.1"/>
    </source>
</evidence>
<feature type="region of interest" description="Disordered" evidence="1">
    <location>
        <begin position="228"/>
        <end position="254"/>
    </location>
</feature>
<organism evidence="2 3">
    <name type="scientific">Pedococcus aerophilus</name>
    <dbReference type="NCBI Taxonomy" id="436356"/>
    <lineage>
        <taxon>Bacteria</taxon>
        <taxon>Bacillati</taxon>
        <taxon>Actinomycetota</taxon>
        <taxon>Actinomycetes</taxon>
        <taxon>Micrococcales</taxon>
        <taxon>Intrasporangiaceae</taxon>
        <taxon>Pedococcus</taxon>
    </lineage>
</organism>
<sequence length="318" mass="34147">MAPKIRVEIAQLDLIGQVLDRQQGHMQGVGSFVRTNCSARGAFTGVLGLLEGHYRGAYDAGSQGMTNGATIARVASDKTAATRADFIERDRAAHDRIAAKQGVNAPYEAPRGGTVRTGTPIGPLAGRGGSGPFGFLDQLSFLKSSKDLVSTADTLSKPLRQNPRELWRVQRRTEDLADRTDPRYWIQRGLTSQANALRQKLDGMSATERGTYLRNRQRDFYARGQDFARTHVPGRADEDGSRSPAAGALSDRDSEMLGKGAKVLQAPGAVLSETQGVLDAGQRLAETVDQAGRTAEAADGPANTEAIRWAAKDKGGTW</sequence>
<name>A0ABN3UVR9_9MICO</name>
<keyword evidence="3" id="KW-1185">Reference proteome</keyword>
<evidence type="ECO:0000256" key="1">
    <source>
        <dbReference type="SAM" id="MobiDB-lite"/>
    </source>
</evidence>
<evidence type="ECO:0000313" key="3">
    <source>
        <dbReference type="Proteomes" id="UP001501326"/>
    </source>
</evidence>
<dbReference type="Proteomes" id="UP001501326">
    <property type="component" value="Unassembled WGS sequence"/>
</dbReference>
<dbReference type="EMBL" id="BAAARN010000004">
    <property type="protein sequence ID" value="GAA2738575.1"/>
    <property type="molecule type" value="Genomic_DNA"/>
</dbReference>
<protein>
    <submittedName>
        <fullName evidence="2">Uncharacterized protein</fullName>
    </submittedName>
</protein>
<comment type="caution">
    <text evidence="2">The sequence shown here is derived from an EMBL/GenBank/DDBJ whole genome shotgun (WGS) entry which is preliminary data.</text>
</comment>
<dbReference type="RefSeq" id="WP_344194977.1">
    <property type="nucleotide sequence ID" value="NZ_BAAARN010000004.1"/>
</dbReference>
<gene>
    <name evidence="2" type="ORF">GCM10009867_30450</name>
</gene>
<proteinExistence type="predicted"/>
<accession>A0ABN3UVR9</accession>